<dbReference type="SUPFAM" id="SSF54637">
    <property type="entry name" value="Thioesterase/thiol ester dehydrase-isomerase"/>
    <property type="match status" value="2"/>
</dbReference>
<dbReference type="InterPro" id="IPR049427">
    <property type="entry name" value="Acyl-ACP_TE_C"/>
</dbReference>
<proteinExistence type="predicted"/>
<dbReference type="PANTHER" id="PTHR31793">
    <property type="entry name" value="4-HYDROXYBENZOYL-COA THIOESTERASE FAMILY MEMBER"/>
    <property type="match status" value="1"/>
</dbReference>
<protein>
    <recommendedName>
        <fullName evidence="1">Acyl-ACP thioesterase-like C-terminal domain-containing protein</fullName>
    </recommendedName>
</protein>
<dbReference type="Gene3D" id="3.10.129.10">
    <property type="entry name" value="Hotdog Thioesterase"/>
    <property type="match status" value="2"/>
</dbReference>
<reference evidence="2 3" key="1">
    <citation type="submission" date="2019-09" db="EMBL/GenBank/DDBJ databases">
        <title>Mumia zhuanghuii sp. nov. isolated from the intestinal contents of plateau pika (Ochotona curzoniae) in the Qinghai-Tibet plateau of China.</title>
        <authorList>
            <person name="Tian Z."/>
        </authorList>
    </citation>
    <scope>NUCLEOTIDE SEQUENCE [LARGE SCALE GENOMIC DNA]</scope>
    <source>
        <strain evidence="3">350</strain>
    </source>
</reference>
<dbReference type="OrthoDB" id="9799036at2"/>
<organism evidence="2 3">
    <name type="scientific">Mumia zhuanghuii</name>
    <dbReference type="NCBI Taxonomy" id="2585211"/>
    <lineage>
        <taxon>Bacteria</taxon>
        <taxon>Bacillati</taxon>
        <taxon>Actinomycetota</taxon>
        <taxon>Actinomycetes</taxon>
        <taxon>Propionibacteriales</taxon>
        <taxon>Nocardioidaceae</taxon>
        <taxon>Mumia</taxon>
    </lineage>
</organism>
<gene>
    <name evidence="2" type="ORF">FE697_019840</name>
</gene>
<evidence type="ECO:0000259" key="1">
    <source>
        <dbReference type="Pfam" id="PF20791"/>
    </source>
</evidence>
<dbReference type="Pfam" id="PF13279">
    <property type="entry name" value="4HBT_2"/>
    <property type="match status" value="1"/>
</dbReference>
<evidence type="ECO:0000313" key="3">
    <source>
        <dbReference type="Proteomes" id="UP000307768"/>
    </source>
</evidence>
<dbReference type="AlphaFoldDB" id="A0A5Q6RJ49"/>
<sequence length="260" mass="28459">MRHVHACPMRWADIDQLAHVNNVTYADYLREARIAAAAETGSSLGGEHVLRLEVDYRAPVVFRPEPLLVETTWSGDGVVEQEIVDLREDGGRTVYVRARTTLADGSGTLTRVPPSEGRTTSAPTRIRVRDLGPDGVVDPVAMLELFQEGRVAFITTATGPRLHPWVVARNETTFLRPAPYRSEPYAVRNGVGRVGRSSYEVRAELVDETPADGGGPVVVATSRAVMVGFDPATQRSRELTDEVRDQLAAYLRPGLSRSGE</sequence>
<dbReference type="RefSeq" id="WP_149771394.1">
    <property type="nucleotide sequence ID" value="NZ_VDFQ02000007.1"/>
</dbReference>
<evidence type="ECO:0000313" key="2">
    <source>
        <dbReference type="EMBL" id="KAA1418105.1"/>
    </source>
</evidence>
<name>A0A5Q6RJ49_9ACTN</name>
<dbReference type="Pfam" id="PF20791">
    <property type="entry name" value="Acyl-ACP_TE_C"/>
    <property type="match status" value="1"/>
</dbReference>
<accession>A0A5Q6RJ49</accession>
<dbReference type="Proteomes" id="UP000307768">
    <property type="component" value="Unassembled WGS sequence"/>
</dbReference>
<dbReference type="InterPro" id="IPR050563">
    <property type="entry name" value="4-hydroxybenzoyl-CoA_TE"/>
</dbReference>
<feature type="domain" description="Acyl-ACP thioesterase-like C-terminal" evidence="1">
    <location>
        <begin position="5"/>
        <end position="33"/>
    </location>
</feature>
<dbReference type="InterPro" id="IPR029069">
    <property type="entry name" value="HotDog_dom_sf"/>
</dbReference>
<dbReference type="EMBL" id="VDFQ02000007">
    <property type="protein sequence ID" value="KAA1418105.1"/>
    <property type="molecule type" value="Genomic_DNA"/>
</dbReference>
<comment type="caution">
    <text evidence="2">The sequence shown here is derived from an EMBL/GenBank/DDBJ whole genome shotgun (WGS) entry which is preliminary data.</text>
</comment>
<dbReference type="GO" id="GO:0047617">
    <property type="term" value="F:fatty acyl-CoA hydrolase activity"/>
    <property type="evidence" value="ECO:0007669"/>
    <property type="project" value="TreeGrafter"/>
</dbReference>
<dbReference type="PANTHER" id="PTHR31793:SF24">
    <property type="entry name" value="LONG-CHAIN ACYL-COA THIOESTERASE FADM"/>
    <property type="match status" value="1"/>
</dbReference>
<dbReference type="CDD" id="cd00586">
    <property type="entry name" value="4HBT"/>
    <property type="match status" value="1"/>
</dbReference>